<dbReference type="EMBL" id="BSXW01000637">
    <property type="protein sequence ID" value="GMF26972.1"/>
    <property type="molecule type" value="Genomic_DNA"/>
</dbReference>
<proteinExistence type="predicted"/>
<accession>A0A9W6U5Y7</accession>
<gene>
    <name evidence="2" type="ORF">Plil01_001125800</name>
</gene>
<comment type="caution">
    <text evidence="2">The sequence shown here is derived from an EMBL/GenBank/DDBJ whole genome shotgun (WGS) entry which is preliminary data.</text>
</comment>
<protein>
    <submittedName>
        <fullName evidence="2">Unnamed protein product</fullName>
    </submittedName>
</protein>
<feature type="compositionally biased region" description="Acidic residues" evidence="1">
    <location>
        <begin position="74"/>
        <end position="85"/>
    </location>
</feature>
<sequence>MHNLNLPPSTFTPSASAGRLLPPTPRLRVRSRASTTFDVPSTTLPPHTDDKAETSALKRPKPSVGEQAITVDQSSEDDEDEEDEDSKQPADTINSKPEQGKDESIQITDSGSEQGKEDEEEQE</sequence>
<reference evidence="2" key="1">
    <citation type="submission" date="2023-04" db="EMBL/GenBank/DDBJ databases">
        <title>Phytophthora lilii NBRC 32176.</title>
        <authorList>
            <person name="Ichikawa N."/>
            <person name="Sato H."/>
            <person name="Tonouchi N."/>
        </authorList>
    </citation>
    <scope>NUCLEOTIDE SEQUENCE</scope>
    <source>
        <strain evidence="2">NBRC 32176</strain>
    </source>
</reference>
<feature type="compositionally biased region" description="Polar residues" evidence="1">
    <location>
        <begin position="33"/>
        <end position="45"/>
    </location>
</feature>
<name>A0A9W6U5Y7_9STRA</name>
<keyword evidence="3" id="KW-1185">Reference proteome</keyword>
<organism evidence="2 3">
    <name type="scientific">Phytophthora lilii</name>
    <dbReference type="NCBI Taxonomy" id="2077276"/>
    <lineage>
        <taxon>Eukaryota</taxon>
        <taxon>Sar</taxon>
        <taxon>Stramenopiles</taxon>
        <taxon>Oomycota</taxon>
        <taxon>Peronosporomycetes</taxon>
        <taxon>Peronosporales</taxon>
        <taxon>Peronosporaceae</taxon>
        <taxon>Phytophthora</taxon>
    </lineage>
</organism>
<feature type="region of interest" description="Disordered" evidence="1">
    <location>
        <begin position="1"/>
        <end position="123"/>
    </location>
</feature>
<evidence type="ECO:0000313" key="3">
    <source>
        <dbReference type="Proteomes" id="UP001165083"/>
    </source>
</evidence>
<evidence type="ECO:0000256" key="1">
    <source>
        <dbReference type="SAM" id="MobiDB-lite"/>
    </source>
</evidence>
<evidence type="ECO:0000313" key="2">
    <source>
        <dbReference type="EMBL" id="GMF26972.1"/>
    </source>
</evidence>
<dbReference type="Proteomes" id="UP001165083">
    <property type="component" value="Unassembled WGS sequence"/>
</dbReference>
<dbReference type="AlphaFoldDB" id="A0A9W6U5Y7"/>
<feature type="compositionally biased region" description="Polar residues" evidence="1">
    <location>
        <begin position="1"/>
        <end position="15"/>
    </location>
</feature>